<feature type="region of interest" description="Disordered" evidence="4">
    <location>
        <begin position="1"/>
        <end position="47"/>
    </location>
</feature>
<protein>
    <submittedName>
        <fullName evidence="5">DNA cytosine methyltransferase</fullName>
    </submittedName>
</protein>
<feature type="compositionally biased region" description="Basic and acidic residues" evidence="4">
    <location>
        <begin position="36"/>
        <end position="47"/>
    </location>
</feature>
<dbReference type="InterPro" id="IPR029063">
    <property type="entry name" value="SAM-dependent_MTases_sf"/>
</dbReference>
<dbReference type="GO" id="GO:0032259">
    <property type="term" value="P:methylation"/>
    <property type="evidence" value="ECO:0007669"/>
    <property type="project" value="UniProtKB-KW"/>
</dbReference>
<dbReference type="Proteomes" id="UP001302059">
    <property type="component" value="Unassembled WGS sequence"/>
</dbReference>
<evidence type="ECO:0000313" key="6">
    <source>
        <dbReference type="Proteomes" id="UP001302059"/>
    </source>
</evidence>
<reference evidence="5 6" key="1">
    <citation type="submission" date="2023-05" db="EMBL/GenBank/DDBJ databases">
        <authorList>
            <person name="Gao F."/>
        </authorList>
    </citation>
    <scope>NUCLEOTIDE SEQUENCE [LARGE SCALE GENOMIC DNA]</scope>
    <source>
        <strain evidence="5 6">MIMF12</strain>
    </source>
</reference>
<keyword evidence="1 5" id="KW-0489">Methyltransferase</keyword>
<evidence type="ECO:0000256" key="3">
    <source>
        <dbReference type="ARBA" id="ARBA00022747"/>
    </source>
</evidence>
<evidence type="ECO:0000256" key="1">
    <source>
        <dbReference type="ARBA" id="ARBA00022603"/>
    </source>
</evidence>
<comment type="caution">
    <text evidence="5">The sequence shown here is derived from an EMBL/GenBank/DDBJ whole genome shotgun (WGS) entry which is preliminary data.</text>
</comment>
<accession>A0ABT7JN27</accession>
<evidence type="ECO:0000313" key="5">
    <source>
        <dbReference type="EMBL" id="MDL2345875.1"/>
    </source>
</evidence>
<dbReference type="Gene3D" id="3.90.120.10">
    <property type="entry name" value="DNA Methylase, subunit A, domain 2"/>
    <property type="match status" value="1"/>
</dbReference>
<gene>
    <name evidence="5" type="ORF">QOL99_17235</name>
</gene>
<evidence type="ECO:0000256" key="2">
    <source>
        <dbReference type="ARBA" id="ARBA00022679"/>
    </source>
</evidence>
<feature type="region of interest" description="Disordered" evidence="4">
    <location>
        <begin position="139"/>
        <end position="175"/>
    </location>
</feature>
<dbReference type="EMBL" id="JASNGB010000342">
    <property type="protein sequence ID" value="MDL2345875.1"/>
    <property type="molecule type" value="Genomic_DNA"/>
</dbReference>
<evidence type="ECO:0000256" key="4">
    <source>
        <dbReference type="SAM" id="MobiDB-lite"/>
    </source>
</evidence>
<sequence>PAPHPNSLKPRMSLRKNDVEHHPNAHKRFQPKQGRPRMEQVDEGDVSRKSFKRLHRWRYSATAAYGNNEVHLHPTEVRRLSVAEALAVQSMPQDFELPEDMTLSDMFKTVGNGVPFLMARGIARSVKRQLIVLRPLTAPTEAEVQNSASPPLPPQDARRSRAAAPGDLAPLLTSR</sequence>
<feature type="non-terminal residue" evidence="5">
    <location>
        <position position="1"/>
    </location>
</feature>
<name>A0ABT7JN27_9DEIO</name>
<dbReference type="GO" id="GO:0008168">
    <property type="term" value="F:methyltransferase activity"/>
    <property type="evidence" value="ECO:0007669"/>
    <property type="project" value="UniProtKB-KW"/>
</dbReference>
<organism evidence="5 6">
    <name type="scientific">Deinococcus rhizophilus</name>
    <dbReference type="NCBI Taxonomy" id="3049544"/>
    <lineage>
        <taxon>Bacteria</taxon>
        <taxon>Thermotogati</taxon>
        <taxon>Deinococcota</taxon>
        <taxon>Deinococci</taxon>
        <taxon>Deinococcales</taxon>
        <taxon>Deinococcaceae</taxon>
        <taxon>Deinococcus</taxon>
    </lineage>
</organism>
<keyword evidence="6" id="KW-1185">Reference proteome</keyword>
<dbReference type="SUPFAM" id="SSF53335">
    <property type="entry name" value="S-adenosyl-L-methionine-dependent methyltransferases"/>
    <property type="match status" value="1"/>
</dbReference>
<dbReference type="Pfam" id="PF00145">
    <property type="entry name" value="DNA_methylase"/>
    <property type="match status" value="1"/>
</dbReference>
<keyword evidence="2" id="KW-0808">Transferase</keyword>
<proteinExistence type="predicted"/>
<keyword evidence="3" id="KW-0680">Restriction system</keyword>
<dbReference type="RefSeq" id="WP_285525631.1">
    <property type="nucleotide sequence ID" value="NZ_JASNGB010000342.1"/>
</dbReference>
<dbReference type="InterPro" id="IPR001525">
    <property type="entry name" value="C5_MeTfrase"/>
</dbReference>